<evidence type="ECO:0000256" key="5">
    <source>
        <dbReference type="ARBA" id="ARBA00022692"/>
    </source>
</evidence>
<evidence type="ECO:0000256" key="9">
    <source>
        <dbReference type="RuleBase" id="RU362122"/>
    </source>
</evidence>
<keyword evidence="7 9" id="KW-1133">Transmembrane helix</keyword>
<keyword evidence="3 9" id="KW-0813">Transport</keyword>
<dbReference type="GO" id="GO:0015818">
    <property type="term" value="P:isoleucine transport"/>
    <property type="evidence" value="ECO:0007669"/>
    <property type="project" value="TreeGrafter"/>
</dbReference>
<feature type="transmembrane region" description="Helical" evidence="9">
    <location>
        <begin position="280"/>
        <end position="305"/>
    </location>
</feature>
<dbReference type="Proteomes" id="UP000049127">
    <property type="component" value="Unassembled WGS sequence"/>
</dbReference>
<proteinExistence type="inferred from homology"/>
<sequence length="441" mass="45990">MNNTNKDIIVVGFALFAMFFGAGNLIFPPFLGVISGESWMTGFSGFILADVGLALLAIAAAAKCGGDVNKILDRSGNTLAKIIGVAIMICLGPLLAIPRTAATTFEMGIQPIVGNSISPVIFSIIFFAIVLLLTIRPSKVVDIIGKVLTPALLIALAVLIIKGVVTPLGEISPKTLVDSVFSNGISQGYQTMDALGAVALSTIVIASLHNKGYKENSEKVKLTIKAGIVAGVALCFVYGGLTYLGATISQGYAGVDISTISQTSLIVGITEQLLGYPGKVILGIIVALACLTTAIGLTSATGQYFTKLTNNKLKYEVVVTIVCIFSAIVSNFGVNTIIKVSAPILDMVYPVTILLVITTLFSNKIKNTNIIKGAAYVTLLVSILGVVNSLSSTYGLPIHIPFLSSLPFAKLGFNWIVPAVVGGLLGSLVKTTECSVSPELD</sequence>
<name>A0A0C7QVB2_PARSO</name>
<gene>
    <name evidence="10" type="primary">brnQ-2_2</name>
    <name evidence="10" type="ORF">R28058_23351</name>
</gene>
<evidence type="ECO:0000256" key="8">
    <source>
        <dbReference type="ARBA" id="ARBA00023136"/>
    </source>
</evidence>
<dbReference type="NCBIfam" id="TIGR00796">
    <property type="entry name" value="livcs"/>
    <property type="match status" value="1"/>
</dbReference>
<dbReference type="GO" id="GO:0015820">
    <property type="term" value="P:L-leucine transport"/>
    <property type="evidence" value="ECO:0007669"/>
    <property type="project" value="TreeGrafter"/>
</dbReference>
<feature type="transmembrane region" description="Helical" evidence="9">
    <location>
        <begin position="411"/>
        <end position="429"/>
    </location>
</feature>
<comment type="similarity">
    <text evidence="2 9">Belongs to the branched chain amino acid transporter family.</text>
</comment>
<dbReference type="GO" id="GO:0005886">
    <property type="term" value="C:plasma membrane"/>
    <property type="evidence" value="ECO:0007669"/>
    <property type="project" value="UniProtKB-SubCell"/>
</dbReference>
<feature type="transmembrane region" description="Helical" evidence="9">
    <location>
        <begin position="39"/>
        <end position="58"/>
    </location>
</feature>
<dbReference type="InterPro" id="IPR004685">
    <property type="entry name" value="Brnchd-chn_aa_trnsp_Livcs"/>
</dbReference>
<evidence type="ECO:0000256" key="4">
    <source>
        <dbReference type="ARBA" id="ARBA00022475"/>
    </source>
</evidence>
<feature type="transmembrane region" description="Helical" evidence="9">
    <location>
        <begin position="7"/>
        <end position="27"/>
    </location>
</feature>
<evidence type="ECO:0000256" key="6">
    <source>
        <dbReference type="ARBA" id="ARBA00022970"/>
    </source>
</evidence>
<evidence type="ECO:0000256" key="3">
    <source>
        <dbReference type="ARBA" id="ARBA00022448"/>
    </source>
</evidence>
<evidence type="ECO:0000256" key="1">
    <source>
        <dbReference type="ARBA" id="ARBA00004651"/>
    </source>
</evidence>
<keyword evidence="8 9" id="KW-0472">Membrane</keyword>
<protein>
    <recommendedName>
        <fullName evidence="9">Branched-chain amino acid transport system carrier protein</fullName>
    </recommendedName>
</protein>
<dbReference type="OrthoDB" id="9783920at2"/>
<feature type="transmembrane region" description="Helical" evidence="9">
    <location>
        <begin position="317"/>
        <end position="338"/>
    </location>
</feature>
<feature type="transmembrane region" description="Helical" evidence="9">
    <location>
        <begin position="117"/>
        <end position="135"/>
    </location>
</feature>
<dbReference type="RefSeq" id="WP_055342738.1">
    <property type="nucleotide sequence ID" value="NZ_CDNI01000021.1"/>
</dbReference>
<evidence type="ECO:0000256" key="7">
    <source>
        <dbReference type="ARBA" id="ARBA00022989"/>
    </source>
</evidence>
<dbReference type="PANTHER" id="PTHR30588">
    <property type="entry name" value="BRANCHED-CHAIN AMINO ACID TRANSPORT SYSTEM 2 CARRIER PROTEIN"/>
    <property type="match status" value="1"/>
</dbReference>
<dbReference type="GO" id="GO:0005304">
    <property type="term" value="F:L-valine transmembrane transporter activity"/>
    <property type="evidence" value="ECO:0007669"/>
    <property type="project" value="TreeGrafter"/>
</dbReference>
<feature type="transmembrane region" description="Helical" evidence="9">
    <location>
        <begin position="373"/>
        <end position="391"/>
    </location>
</feature>
<feature type="transmembrane region" description="Helical" evidence="9">
    <location>
        <begin position="79"/>
        <end position="97"/>
    </location>
</feature>
<dbReference type="GO" id="GO:0015188">
    <property type="term" value="F:L-isoleucine transmembrane transporter activity"/>
    <property type="evidence" value="ECO:0007669"/>
    <property type="project" value="TreeGrafter"/>
</dbReference>
<keyword evidence="4" id="KW-1003">Cell membrane</keyword>
<evidence type="ECO:0000256" key="2">
    <source>
        <dbReference type="ARBA" id="ARBA00008540"/>
    </source>
</evidence>
<keyword evidence="5 9" id="KW-0812">Transmembrane</keyword>
<organism evidence="10 11">
    <name type="scientific">Paraclostridium sordellii</name>
    <name type="common">Clostridium sordellii</name>
    <dbReference type="NCBI Taxonomy" id="1505"/>
    <lineage>
        <taxon>Bacteria</taxon>
        <taxon>Bacillati</taxon>
        <taxon>Bacillota</taxon>
        <taxon>Clostridia</taxon>
        <taxon>Peptostreptococcales</taxon>
        <taxon>Peptostreptococcaceae</taxon>
        <taxon>Paraclostridium</taxon>
    </lineage>
</organism>
<comment type="function">
    <text evidence="9">Component of the transport system for branched-chain amino acids.</text>
</comment>
<keyword evidence="6 9" id="KW-0029">Amino-acid transport</keyword>
<evidence type="ECO:0000313" key="10">
    <source>
        <dbReference type="EMBL" id="CEQ04617.1"/>
    </source>
</evidence>
<comment type="subcellular location">
    <subcellularLocation>
        <location evidence="1 9">Cell membrane</location>
        <topology evidence="1 9">Multi-pass membrane protein</topology>
    </subcellularLocation>
</comment>
<evidence type="ECO:0000313" key="11">
    <source>
        <dbReference type="Proteomes" id="UP000049127"/>
    </source>
</evidence>
<dbReference type="Pfam" id="PF05525">
    <property type="entry name" value="Branch_AA_trans"/>
    <property type="match status" value="1"/>
</dbReference>
<dbReference type="Gene3D" id="1.20.1740.10">
    <property type="entry name" value="Amino acid/polyamine transporter I"/>
    <property type="match status" value="1"/>
</dbReference>
<reference evidence="10 11" key="1">
    <citation type="submission" date="2015-01" db="EMBL/GenBank/DDBJ databases">
        <authorList>
            <person name="Aslett A.Martin."/>
            <person name="De Silva Nishadi"/>
        </authorList>
    </citation>
    <scope>NUCLEOTIDE SEQUENCE [LARGE SCALE GENOMIC DNA]</scope>
    <source>
        <strain evidence="10 11">R28058</strain>
    </source>
</reference>
<accession>A0A0C7QVB2</accession>
<feature type="transmembrane region" description="Helical" evidence="9">
    <location>
        <begin position="189"/>
        <end position="210"/>
    </location>
</feature>
<dbReference type="AlphaFoldDB" id="A0A0C7QVB2"/>
<feature type="transmembrane region" description="Helical" evidence="9">
    <location>
        <begin position="147"/>
        <end position="169"/>
    </location>
</feature>
<dbReference type="GO" id="GO:0015190">
    <property type="term" value="F:L-leucine transmembrane transporter activity"/>
    <property type="evidence" value="ECO:0007669"/>
    <property type="project" value="TreeGrafter"/>
</dbReference>
<dbReference type="EMBL" id="CEKZ01000014">
    <property type="protein sequence ID" value="CEQ04617.1"/>
    <property type="molecule type" value="Genomic_DNA"/>
</dbReference>
<feature type="transmembrane region" description="Helical" evidence="9">
    <location>
        <begin position="344"/>
        <end position="361"/>
    </location>
</feature>
<dbReference type="PANTHER" id="PTHR30588:SF0">
    <property type="entry name" value="BRANCHED-CHAIN AMINO ACID PERMEASE BRNQ"/>
    <property type="match status" value="1"/>
</dbReference>
<feature type="transmembrane region" description="Helical" evidence="9">
    <location>
        <begin position="222"/>
        <end position="241"/>
    </location>
</feature>